<name>A0A839V165_9PROT</name>
<proteinExistence type="predicted"/>
<evidence type="ECO:0008006" key="4">
    <source>
        <dbReference type="Google" id="ProtNLM"/>
    </source>
</evidence>
<organism evidence="2 3">
    <name type="scientific">Endobacter medicaginis</name>
    <dbReference type="NCBI Taxonomy" id="1181271"/>
    <lineage>
        <taxon>Bacteria</taxon>
        <taxon>Pseudomonadati</taxon>
        <taxon>Pseudomonadota</taxon>
        <taxon>Alphaproteobacteria</taxon>
        <taxon>Acetobacterales</taxon>
        <taxon>Acetobacteraceae</taxon>
        <taxon>Endobacter</taxon>
    </lineage>
</organism>
<keyword evidence="3" id="KW-1185">Reference proteome</keyword>
<dbReference type="EMBL" id="JACHXV010000009">
    <property type="protein sequence ID" value="MBB3174575.1"/>
    <property type="molecule type" value="Genomic_DNA"/>
</dbReference>
<evidence type="ECO:0000313" key="3">
    <source>
        <dbReference type="Proteomes" id="UP000557688"/>
    </source>
</evidence>
<dbReference type="Proteomes" id="UP000557688">
    <property type="component" value="Unassembled WGS sequence"/>
</dbReference>
<dbReference type="PROSITE" id="PS51257">
    <property type="entry name" value="PROKAR_LIPOPROTEIN"/>
    <property type="match status" value="1"/>
</dbReference>
<reference evidence="2 3" key="1">
    <citation type="submission" date="2020-08" db="EMBL/GenBank/DDBJ databases">
        <title>Genomic Encyclopedia of Type Strains, Phase III (KMG-III): the genomes of soil and plant-associated and newly described type strains.</title>
        <authorList>
            <person name="Whitman W."/>
        </authorList>
    </citation>
    <scope>NUCLEOTIDE SEQUENCE [LARGE SCALE GENOMIC DNA]</scope>
    <source>
        <strain evidence="2 3">CECT 8088</strain>
    </source>
</reference>
<protein>
    <recommendedName>
        <fullName evidence="4">Lipoprotein</fullName>
    </recommendedName>
</protein>
<comment type="caution">
    <text evidence="2">The sequence shown here is derived from an EMBL/GenBank/DDBJ whole genome shotgun (WGS) entry which is preliminary data.</text>
</comment>
<gene>
    <name evidence="2" type="ORF">FHR90_002420</name>
</gene>
<feature type="signal peptide" evidence="1">
    <location>
        <begin position="1"/>
        <end position="30"/>
    </location>
</feature>
<feature type="chain" id="PRO_5032402672" description="Lipoprotein" evidence="1">
    <location>
        <begin position="31"/>
        <end position="204"/>
    </location>
</feature>
<dbReference type="AlphaFoldDB" id="A0A839V165"/>
<evidence type="ECO:0000313" key="2">
    <source>
        <dbReference type="EMBL" id="MBB3174575.1"/>
    </source>
</evidence>
<sequence length="204" mass="20626">MTTRPTGRLARGTAAALLVLLAAGSSGGCAARGAAGVTNVIPIPLREGIATVAHFAPDGRRAEVVVARMPGAGAPSLMALLPREGSGARDDGWDVVTIAEPTGGISGVFNPGRGAAVYARAKIRGVPATLLLAAQPAADDPQPWGQPRRMDVLVYQLETGARSASFTLLDRRTSTARYCDAADALAAQFSIALPGGAGLCGRAG</sequence>
<keyword evidence="1" id="KW-0732">Signal</keyword>
<dbReference type="RefSeq" id="WP_183275305.1">
    <property type="nucleotide sequence ID" value="NZ_JACHXV010000009.1"/>
</dbReference>
<accession>A0A839V165</accession>
<evidence type="ECO:0000256" key="1">
    <source>
        <dbReference type="SAM" id="SignalP"/>
    </source>
</evidence>